<proteinExistence type="predicted"/>
<feature type="transmembrane region" description="Helical" evidence="1">
    <location>
        <begin position="169"/>
        <end position="192"/>
    </location>
</feature>
<organism evidence="2 3">
    <name type="scientific">Novosphingobium cyanobacteriorum</name>
    <dbReference type="NCBI Taxonomy" id="3024215"/>
    <lineage>
        <taxon>Bacteria</taxon>
        <taxon>Pseudomonadati</taxon>
        <taxon>Pseudomonadota</taxon>
        <taxon>Alphaproteobacteria</taxon>
        <taxon>Sphingomonadales</taxon>
        <taxon>Sphingomonadaceae</taxon>
        <taxon>Novosphingobium</taxon>
    </lineage>
</organism>
<feature type="transmembrane region" description="Helical" evidence="1">
    <location>
        <begin position="59"/>
        <end position="79"/>
    </location>
</feature>
<keyword evidence="1" id="KW-0812">Transmembrane</keyword>
<dbReference type="RefSeq" id="WP_277277394.1">
    <property type="nucleotide sequence ID" value="NZ_JAROCY010000008.1"/>
</dbReference>
<keyword evidence="3" id="KW-1185">Reference proteome</keyword>
<feature type="transmembrane region" description="Helical" evidence="1">
    <location>
        <begin position="91"/>
        <end position="120"/>
    </location>
</feature>
<evidence type="ECO:0000313" key="2">
    <source>
        <dbReference type="EMBL" id="MDF8333570.1"/>
    </source>
</evidence>
<dbReference type="Proteomes" id="UP001222770">
    <property type="component" value="Unassembled WGS sequence"/>
</dbReference>
<keyword evidence="1" id="KW-1133">Transmembrane helix</keyword>
<evidence type="ECO:0000256" key="1">
    <source>
        <dbReference type="SAM" id="Phobius"/>
    </source>
</evidence>
<protein>
    <recommendedName>
        <fullName evidence="4">Transmembrane protein</fullName>
    </recommendedName>
</protein>
<keyword evidence="1" id="KW-0472">Membrane</keyword>
<gene>
    <name evidence="2" type="ORF">POM99_10190</name>
</gene>
<evidence type="ECO:0000313" key="3">
    <source>
        <dbReference type="Proteomes" id="UP001222770"/>
    </source>
</evidence>
<feature type="transmembrane region" description="Helical" evidence="1">
    <location>
        <begin position="132"/>
        <end position="149"/>
    </location>
</feature>
<comment type="caution">
    <text evidence="2">The sequence shown here is derived from an EMBL/GenBank/DDBJ whole genome shotgun (WGS) entry which is preliminary data.</text>
</comment>
<name>A0ABT6CKG9_9SPHN</name>
<dbReference type="EMBL" id="JAROCY010000008">
    <property type="protein sequence ID" value="MDF8333570.1"/>
    <property type="molecule type" value="Genomic_DNA"/>
</dbReference>
<accession>A0ABT6CKG9</accession>
<reference evidence="2 3" key="1">
    <citation type="submission" date="2023-03" db="EMBL/GenBank/DDBJ databases">
        <title>Novosphingobium cyanobacteriorum sp. nov., isolated from a eutrophic reservoir during the Microcystis bloom period.</title>
        <authorList>
            <person name="Kang M."/>
            <person name="Le V."/>
            <person name="Ko S.-R."/>
            <person name="Lee S.-A."/>
            <person name="Ahn C.-Y."/>
        </authorList>
    </citation>
    <scope>NUCLEOTIDE SEQUENCE [LARGE SCALE GENOMIC DNA]</scope>
    <source>
        <strain evidence="2 3">HBC54</strain>
    </source>
</reference>
<feature type="transmembrane region" description="Helical" evidence="1">
    <location>
        <begin position="204"/>
        <end position="229"/>
    </location>
</feature>
<sequence>MFLRQILHVIRQIIAGWNSTGAWYAAALLVLGGVAGRKLGLIFMPDGPPHRFDLLQPIVAAQICTGVFGFAALFTMARWSEPMRQLSHPRLAAAGLVWTTSRAVPIVLGIGLVVFAPQFMPTTPYVARTFDVAIAAPLLPLVVMAAANLRGDNFSGSFGSFGLPAPGNVWWSAAVIALCFGQVLGVTLATGISEKLGLALFDNAPALFLHSAAGEIMSFVTLSIAVAACREKEAAGPAKALVFD</sequence>
<feature type="transmembrane region" description="Helical" evidence="1">
    <location>
        <begin position="21"/>
        <end position="39"/>
    </location>
</feature>
<evidence type="ECO:0008006" key="4">
    <source>
        <dbReference type="Google" id="ProtNLM"/>
    </source>
</evidence>